<gene>
    <name evidence="2" type="ORF">J3Q64DRAFT_1159973</name>
</gene>
<protein>
    <submittedName>
        <fullName evidence="2">Uncharacterized protein</fullName>
    </submittedName>
</protein>
<dbReference type="InterPro" id="IPR013950">
    <property type="entry name" value="Mis14/Nsl1"/>
</dbReference>
<dbReference type="Pfam" id="PF08641">
    <property type="entry name" value="Mis14"/>
    <property type="match status" value="1"/>
</dbReference>
<accession>A0ABR3AUH8</accession>
<sequence>MKTMAKDQPLKIELEENDVIVSLFNTLSKTSKKLLQESYQQEKHRSSYHNRRNQENQELENEMDNWIKGVFHVASGNITVNGEDCTDLIDLDTEPLDLDLENQVKTLEKEVIAMREQMAVERRELPRQIERVLETTLERQMDGEERGIDDEEYTEPETVHLPVIEQETIAEYRRGIKLLQKLERTLPGRASQYEDIERVLGERSS</sequence>
<dbReference type="Proteomes" id="UP001448207">
    <property type="component" value="Unassembled WGS sequence"/>
</dbReference>
<name>A0ABR3AUH8_PHYBL</name>
<evidence type="ECO:0000256" key="1">
    <source>
        <dbReference type="SAM" id="Coils"/>
    </source>
</evidence>
<evidence type="ECO:0000313" key="3">
    <source>
        <dbReference type="Proteomes" id="UP001448207"/>
    </source>
</evidence>
<evidence type="ECO:0000313" key="2">
    <source>
        <dbReference type="EMBL" id="KAL0082489.1"/>
    </source>
</evidence>
<keyword evidence="3" id="KW-1185">Reference proteome</keyword>
<organism evidence="2 3">
    <name type="scientific">Phycomyces blakesleeanus</name>
    <dbReference type="NCBI Taxonomy" id="4837"/>
    <lineage>
        <taxon>Eukaryota</taxon>
        <taxon>Fungi</taxon>
        <taxon>Fungi incertae sedis</taxon>
        <taxon>Mucoromycota</taxon>
        <taxon>Mucoromycotina</taxon>
        <taxon>Mucoromycetes</taxon>
        <taxon>Mucorales</taxon>
        <taxon>Phycomycetaceae</taxon>
        <taxon>Phycomyces</taxon>
    </lineage>
</organism>
<keyword evidence="1" id="KW-0175">Coiled coil</keyword>
<proteinExistence type="predicted"/>
<feature type="coiled-coil region" evidence="1">
    <location>
        <begin position="97"/>
        <end position="124"/>
    </location>
</feature>
<dbReference type="EMBL" id="JBCLYO010000015">
    <property type="protein sequence ID" value="KAL0082489.1"/>
    <property type="molecule type" value="Genomic_DNA"/>
</dbReference>
<comment type="caution">
    <text evidence="2">The sequence shown here is derived from an EMBL/GenBank/DDBJ whole genome shotgun (WGS) entry which is preliminary data.</text>
</comment>
<reference evidence="2 3" key="1">
    <citation type="submission" date="2024-04" db="EMBL/GenBank/DDBJ databases">
        <title>Symmetric and asymmetric DNA N6-adenine methylation regulates different biological responses in Mucorales.</title>
        <authorList>
            <consortium name="Lawrence Berkeley National Laboratory"/>
            <person name="Lax C."/>
            <person name="Mondo S.J."/>
            <person name="Osorio-Concepcion M."/>
            <person name="Muszewska A."/>
            <person name="Corrochano-Luque M."/>
            <person name="Gutierrez G."/>
            <person name="Riley R."/>
            <person name="Lipzen A."/>
            <person name="Guo J."/>
            <person name="Hundley H."/>
            <person name="Amirebrahimi M."/>
            <person name="Ng V."/>
            <person name="Lorenzo-Gutierrez D."/>
            <person name="Binder U."/>
            <person name="Yang J."/>
            <person name="Song Y."/>
            <person name="Canovas D."/>
            <person name="Navarro E."/>
            <person name="Freitag M."/>
            <person name="Gabaldon T."/>
            <person name="Grigoriev I.V."/>
            <person name="Corrochano L.M."/>
            <person name="Nicolas F.E."/>
            <person name="Garre V."/>
        </authorList>
    </citation>
    <scope>NUCLEOTIDE SEQUENCE [LARGE SCALE GENOMIC DNA]</scope>
    <source>
        <strain evidence="2 3">L51</strain>
    </source>
</reference>